<dbReference type="WBParaSite" id="L893_g20146.t1">
    <property type="protein sequence ID" value="L893_g20146.t1"/>
    <property type="gene ID" value="L893_g20146"/>
</dbReference>
<proteinExistence type="predicted"/>
<accession>A0A1I7YVK2</accession>
<protein>
    <submittedName>
        <fullName evidence="3">F-box domain-containing protein</fullName>
    </submittedName>
</protein>
<reference evidence="3" key="1">
    <citation type="submission" date="2016-11" db="UniProtKB">
        <authorList>
            <consortium name="WormBaseParasite"/>
        </authorList>
    </citation>
    <scope>IDENTIFICATION</scope>
</reference>
<dbReference type="AlphaFoldDB" id="A0A1I7YVK2"/>
<sequence length="326" mass="37904">MHTLMVMIDDNTGKLYAAAKPIFPSVIDEIVPLESVNLKFVTHFHIEALWGDLSISYKEIFPEYLQKLVQFIKPSPEERHPLCYDDQSCNKLRLEEATWISRKLLSMRLPVSSLYLMIEETKFEAALEEFLESAGSLSYIQIYSVVPLKHSTVDALIDKFAPVDRGGFTLSRSICLTKNQLERLVFKCGMSDKEVGITVYPEGATDNSKVTDLFHFHKHYSIKTIGNKQLTATRGGSELELHMTQLIGGSVMWMWERPYVARARLNIDRHRDEGQASQDRDHETRQNEPKEVNRHIKRSIWDRLRGLALQLRQLKYRRSERHIDRW</sequence>
<evidence type="ECO:0000313" key="3">
    <source>
        <dbReference type="WBParaSite" id="L893_g20146.t1"/>
    </source>
</evidence>
<feature type="region of interest" description="Disordered" evidence="1">
    <location>
        <begin position="270"/>
        <end position="292"/>
    </location>
</feature>
<dbReference type="Proteomes" id="UP000095287">
    <property type="component" value="Unplaced"/>
</dbReference>
<evidence type="ECO:0000256" key="1">
    <source>
        <dbReference type="SAM" id="MobiDB-lite"/>
    </source>
</evidence>
<organism evidence="2 3">
    <name type="scientific">Steinernema glaseri</name>
    <dbReference type="NCBI Taxonomy" id="37863"/>
    <lineage>
        <taxon>Eukaryota</taxon>
        <taxon>Metazoa</taxon>
        <taxon>Ecdysozoa</taxon>
        <taxon>Nematoda</taxon>
        <taxon>Chromadorea</taxon>
        <taxon>Rhabditida</taxon>
        <taxon>Tylenchina</taxon>
        <taxon>Panagrolaimomorpha</taxon>
        <taxon>Strongyloidoidea</taxon>
        <taxon>Steinernematidae</taxon>
        <taxon>Steinernema</taxon>
    </lineage>
</organism>
<keyword evidence="2" id="KW-1185">Reference proteome</keyword>
<name>A0A1I7YVK2_9BILA</name>
<evidence type="ECO:0000313" key="2">
    <source>
        <dbReference type="Proteomes" id="UP000095287"/>
    </source>
</evidence>